<evidence type="ECO:0000313" key="2">
    <source>
        <dbReference type="Proteomes" id="UP000257451"/>
    </source>
</evidence>
<gene>
    <name evidence="1" type="ORF">DAVIS_02028</name>
</gene>
<organism evidence="1 2">
    <name type="scientific">Mycobacterium marinum</name>
    <dbReference type="NCBI Taxonomy" id="1781"/>
    <lineage>
        <taxon>Bacteria</taxon>
        <taxon>Bacillati</taxon>
        <taxon>Actinomycetota</taxon>
        <taxon>Actinomycetes</taxon>
        <taxon>Mycobacteriales</taxon>
        <taxon>Mycobacteriaceae</taxon>
        <taxon>Mycobacterium</taxon>
        <taxon>Mycobacterium ulcerans group</taxon>
    </lineage>
</organism>
<protein>
    <submittedName>
        <fullName evidence="1">Uncharacterized protein</fullName>
    </submittedName>
</protein>
<dbReference type="RefSeq" id="WP_117432044.1">
    <property type="nucleotide sequence ID" value="NZ_PEDF01000060.1"/>
</dbReference>
<evidence type="ECO:0000313" key="1">
    <source>
        <dbReference type="EMBL" id="RFZ42936.1"/>
    </source>
</evidence>
<dbReference type="Pfam" id="PF13455">
    <property type="entry name" value="MUG113"/>
    <property type="match status" value="1"/>
</dbReference>
<dbReference type="Proteomes" id="UP000257451">
    <property type="component" value="Unassembled WGS sequence"/>
</dbReference>
<sequence>MRSGCNETDDMVGIERYWHERFKARRRNGEWFLLTKADVAAFKRRRVFM</sequence>
<dbReference type="EMBL" id="PEDF01000060">
    <property type="protein sequence ID" value="RFZ42936.1"/>
    <property type="molecule type" value="Genomic_DNA"/>
</dbReference>
<dbReference type="AlphaFoldDB" id="A0A3E2MXM2"/>
<name>A0A3E2MXM2_MYCMR</name>
<accession>A0A3E2MXM2</accession>
<proteinExistence type="predicted"/>
<reference evidence="1 2" key="1">
    <citation type="journal article" date="2018" name="Sci. Rep.">
        <title>Extensive genomic diversity among Mycobacterium marinum strains revealed by whole genome sequencing.</title>
        <authorList>
            <person name="Das S."/>
            <person name="Pettersson B.M."/>
            <person name="Behra P.R."/>
            <person name="Mallick A."/>
            <person name="Cheramie M."/>
            <person name="Ramesh M."/>
            <person name="Shirreff L."/>
            <person name="DuCote T."/>
            <person name="Dasgupta S."/>
            <person name="Ennis D.G."/>
            <person name="Kirsebom L.A."/>
        </authorList>
    </citation>
    <scope>NUCLEOTIDE SEQUENCE [LARGE SCALE GENOMIC DNA]</scope>
    <source>
        <strain evidence="1 2">Davis1</strain>
    </source>
</reference>
<comment type="caution">
    <text evidence="1">The sequence shown here is derived from an EMBL/GenBank/DDBJ whole genome shotgun (WGS) entry which is preliminary data.</text>
</comment>